<protein>
    <recommendedName>
        <fullName evidence="5">Acetyltransferase</fullName>
    </recommendedName>
</protein>
<dbReference type="AlphaFoldDB" id="A0A4V6D860"/>
<name>A0A4V6D860_SETVI</name>
<dbReference type="InterPro" id="IPR051283">
    <property type="entry name" value="Sec_Metabolite_Acyltrans"/>
</dbReference>
<dbReference type="EMBL" id="CM016557">
    <property type="protein sequence ID" value="TKW08146.1"/>
    <property type="molecule type" value="Genomic_DNA"/>
</dbReference>
<gene>
    <name evidence="3" type="ORF">SEVIR_6G009800v2</name>
</gene>
<dbReference type="Gramene" id="TKW08146">
    <property type="protein sequence ID" value="TKW08146"/>
    <property type="gene ID" value="SEVIR_6G009800v2"/>
</dbReference>
<evidence type="ECO:0000313" key="3">
    <source>
        <dbReference type="EMBL" id="TKW08146.1"/>
    </source>
</evidence>
<keyword evidence="4" id="KW-1185">Reference proteome</keyword>
<dbReference type="PANTHER" id="PTHR31896">
    <property type="entry name" value="FAMILY REGULATORY PROTEIN, PUTATIVE (AFU_ORTHOLOGUE AFUA_3G14730)-RELATED"/>
    <property type="match status" value="1"/>
</dbReference>
<dbReference type="Proteomes" id="UP000298652">
    <property type="component" value="Chromosome 6"/>
</dbReference>
<dbReference type="PANTHER" id="PTHR31896:SF43">
    <property type="entry name" value="PROTEIN ENHANCED PSEUDOMONAS SUSCEPTIBILITY 1"/>
    <property type="match status" value="1"/>
</dbReference>
<reference evidence="3" key="1">
    <citation type="submission" date="2019-03" db="EMBL/GenBank/DDBJ databases">
        <title>WGS assembly of Setaria viridis.</title>
        <authorList>
            <person name="Huang P."/>
            <person name="Jenkins J."/>
            <person name="Grimwood J."/>
            <person name="Barry K."/>
            <person name="Healey A."/>
            <person name="Mamidi S."/>
            <person name="Sreedasyam A."/>
            <person name="Shu S."/>
            <person name="Feldman M."/>
            <person name="Wu J."/>
            <person name="Yu Y."/>
            <person name="Chen C."/>
            <person name="Johnson J."/>
            <person name="Rokhsar D."/>
            <person name="Baxter I."/>
            <person name="Schmutz J."/>
            <person name="Brutnell T."/>
            <person name="Kellogg E."/>
        </authorList>
    </citation>
    <scope>NUCLEOTIDE SEQUENCE [LARGE SCALE GENOMIC DNA]</scope>
</reference>
<proteinExistence type="predicted"/>
<organism evidence="3 4">
    <name type="scientific">Setaria viridis</name>
    <name type="common">Green bristlegrass</name>
    <name type="synonym">Setaria italica subsp. viridis</name>
    <dbReference type="NCBI Taxonomy" id="4556"/>
    <lineage>
        <taxon>Eukaryota</taxon>
        <taxon>Viridiplantae</taxon>
        <taxon>Streptophyta</taxon>
        <taxon>Embryophyta</taxon>
        <taxon>Tracheophyta</taxon>
        <taxon>Spermatophyta</taxon>
        <taxon>Magnoliopsida</taxon>
        <taxon>Liliopsida</taxon>
        <taxon>Poales</taxon>
        <taxon>Poaceae</taxon>
        <taxon>PACMAD clade</taxon>
        <taxon>Panicoideae</taxon>
        <taxon>Panicodae</taxon>
        <taxon>Paniceae</taxon>
        <taxon>Cenchrinae</taxon>
        <taxon>Setaria</taxon>
    </lineage>
</organism>
<feature type="region of interest" description="Disordered" evidence="2">
    <location>
        <begin position="111"/>
        <end position="162"/>
    </location>
</feature>
<evidence type="ECO:0000256" key="1">
    <source>
        <dbReference type="ARBA" id="ARBA00022679"/>
    </source>
</evidence>
<dbReference type="Gene3D" id="3.30.559.10">
    <property type="entry name" value="Chloramphenicol acetyltransferase-like domain"/>
    <property type="match status" value="2"/>
</dbReference>
<dbReference type="InterPro" id="IPR023213">
    <property type="entry name" value="CAT-like_dom_sf"/>
</dbReference>
<evidence type="ECO:0008006" key="5">
    <source>
        <dbReference type="Google" id="ProtNLM"/>
    </source>
</evidence>
<feature type="compositionally biased region" description="Basic residues" evidence="2">
    <location>
        <begin position="111"/>
        <end position="131"/>
    </location>
</feature>
<keyword evidence="1" id="KW-0808">Transferase</keyword>
<sequence>MPAVTVPLAVVMPAGRAKPGCWATSPKPETVHLTPWDLQMLTVDHIQKGVRPPGAGGGDDRLVEHLASSFARALARFHPFAGWPPRRRGEWRPRRRRVHLRHRLVALHRRRRRVRARRRGAGRHRGRRRGASLRPTRGLVGRSSNSTDWSARTPRRRTGSRRPVLGGLARAQVTELSLADGAFVAMSLNHGVADGDAFWQFFSTWSRISQSIIGAGGRRTRNAVVRCTGDGNRRRGPGRQQAWVDGVAAPQRRRPIASLDGTAALVGAAATWHRDPKFRVPGRVWWHPAVVVSGDRELAAARRAQQRANDFG</sequence>
<dbReference type="GO" id="GO:0016747">
    <property type="term" value="F:acyltransferase activity, transferring groups other than amino-acyl groups"/>
    <property type="evidence" value="ECO:0007669"/>
    <property type="project" value="UniProtKB-ARBA"/>
</dbReference>
<evidence type="ECO:0000256" key="2">
    <source>
        <dbReference type="SAM" id="MobiDB-lite"/>
    </source>
</evidence>
<evidence type="ECO:0000313" key="4">
    <source>
        <dbReference type="Proteomes" id="UP000298652"/>
    </source>
</evidence>
<accession>A0A4V6D860</accession>